<evidence type="ECO:0000313" key="1">
    <source>
        <dbReference type="EMBL" id="KZF19010.1"/>
    </source>
</evidence>
<dbReference type="EMBL" id="KV407468">
    <property type="protein sequence ID" value="KZF19010.1"/>
    <property type="molecule type" value="Genomic_DNA"/>
</dbReference>
<reference evidence="1 2" key="1">
    <citation type="journal article" date="2016" name="Fungal Biol.">
        <title>The genome of Xylona heveae provides a window into fungal endophytism.</title>
        <authorList>
            <person name="Gazis R."/>
            <person name="Kuo A."/>
            <person name="Riley R."/>
            <person name="LaButti K."/>
            <person name="Lipzen A."/>
            <person name="Lin J."/>
            <person name="Amirebrahimi M."/>
            <person name="Hesse C.N."/>
            <person name="Spatafora J.W."/>
            <person name="Henrissat B."/>
            <person name="Hainaut M."/>
            <person name="Grigoriev I.V."/>
            <person name="Hibbett D.S."/>
        </authorList>
    </citation>
    <scope>NUCLEOTIDE SEQUENCE [LARGE SCALE GENOMIC DNA]</scope>
    <source>
        <strain evidence="1 2">TC161</strain>
    </source>
</reference>
<proteinExistence type="predicted"/>
<dbReference type="InParanoid" id="A0A164ZER1"/>
<dbReference type="Proteomes" id="UP000076632">
    <property type="component" value="Unassembled WGS sequence"/>
</dbReference>
<gene>
    <name evidence="1" type="ORF">L228DRAFT_52340</name>
</gene>
<sequence length="96" mass="11535">MRFQCRTRRRKGKLAWEKLLLSFEIWCLCAYVCMRAYYRPGSMWGDHNDRENVKWKEEESEGVSYSATLVAAVECRNVVSDRIPEKKKRRDLTRGW</sequence>
<dbReference type="RefSeq" id="XP_018184565.1">
    <property type="nucleotide sequence ID" value="XM_018336675.1"/>
</dbReference>
<evidence type="ECO:0000313" key="2">
    <source>
        <dbReference type="Proteomes" id="UP000076632"/>
    </source>
</evidence>
<accession>A0A164ZER1</accession>
<keyword evidence="2" id="KW-1185">Reference proteome</keyword>
<dbReference type="AlphaFoldDB" id="A0A164ZER1"/>
<organism evidence="1 2">
    <name type="scientific">Xylona heveae (strain CBS 132557 / TC161)</name>
    <dbReference type="NCBI Taxonomy" id="1328760"/>
    <lineage>
        <taxon>Eukaryota</taxon>
        <taxon>Fungi</taxon>
        <taxon>Dikarya</taxon>
        <taxon>Ascomycota</taxon>
        <taxon>Pezizomycotina</taxon>
        <taxon>Xylonomycetes</taxon>
        <taxon>Xylonales</taxon>
        <taxon>Xylonaceae</taxon>
        <taxon>Xylona</taxon>
    </lineage>
</organism>
<protein>
    <submittedName>
        <fullName evidence="1">Uncharacterized protein</fullName>
    </submittedName>
</protein>
<dbReference type="GeneID" id="28901812"/>
<name>A0A164ZER1_XYLHT</name>